<feature type="compositionally biased region" description="Gly residues" evidence="1">
    <location>
        <begin position="298"/>
        <end position="307"/>
    </location>
</feature>
<evidence type="ECO:0000313" key="3">
    <source>
        <dbReference type="EMBL" id="KAG0665341.1"/>
    </source>
</evidence>
<feature type="compositionally biased region" description="Low complexity" evidence="1">
    <location>
        <begin position="308"/>
        <end position="326"/>
    </location>
</feature>
<feature type="transmembrane region" description="Helical" evidence="2">
    <location>
        <begin position="20"/>
        <end position="39"/>
    </location>
</feature>
<feature type="transmembrane region" description="Helical" evidence="2">
    <location>
        <begin position="51"/>
        <end position="80"/>
    </location>
</feature>
<feature type="transmembrane region" description="Helical" evidence="2">
    <location>
        <begin position="92"/>
        <end position="113"/>
    </location>
</feature>
<dbReference type="EMBL" id="PUHQ01000009">
    <property type="protein sequence ID" value="KAG0665341.1"/>
    <property type="molecule type" value="Genomic_DNA"/>
</dbReference>
<dbReference type="Proteomes" id="UP000777482">
    <property type="component" value="Unassembled WGS sequence"/>
</dbReference>
<proteinExistence type="predicted"/>
<keyword evidence="2" id="KW-1133">Transmembrane helix</keyword>
<evidence type="ECO:0000256" key="2">
    <source>
        <dbReference type="SAM" id="Phobius"/>
    </source>
</evidence>
<evidence type="ECO:0000313" key="4">
    <source>
        <dbReference type="Proteomes" id="UP000777482"/>
    </source>
</evidence>
<dbReference type="AlphaFoldDB" id="A0A9P7B852"/>
<keyword evidence="2" id="KW-0812">Transmembrane</keyword>
<gene>
    <name evidence="3" type="ORF">C6P46_006788</name>
</gene>
<name>A0A9P7B852_RHOMI</name>
<protein>
    <recommendedName>
        <fullName evidence="5">G-protein coupled receptors family 3 profile domain-containing protein</fullName>
    </recommendedName>
</protein>
<feature type="region of interest" description="Disordered" evidence="1">
    <location>
        <begin position="279"/>
        <end position="335"/>
    </location>
</feature>
<evidence type="ECO:0000256" key="1">
    <source>
        <dbReference type="SAM" id="MobiDB-lite"/>
    </source>
</evidence>
<feature type="region of interest" description="Disordered" evidence="1">
    <location>
        <begin position="352"/>
        <end position="423"/>
    </location>
</feature>
<organism evidence="3 4">
    <name type="scientific">Rhodotorula mucilaginosa</name>
    <name type="common">Yeast</name>
    <name type="synonym">Rhodotorula rubra</name>
    <dbReference type="NCBI Taxonomy" id="5537"/>
    <lineage>
        <taxon>Eukaryota</taxon>
        <taxon>Fungi</taxon>
        <taxon>Dikarya</taxon>
        <taxon>Basidiomycota</taxon>
        <taxon>Pucciniomycotina</taxon>
        <taxon>Microbotryomycetes</taxon>
        <taxon>Sporidiobolales</taxon>
        <taxon>Sporidiobolaceae</taxon>
        <taxon>Rhodotorula</taxon>
    </lineage>
</organism>
<feature type="transmembrane region" description="Helical" evidence="2">
    <location>
        <begin position="174"/>
        <end position="198"/>
    </location>
</feature>
<keyword evidence="2" id="KW-0472">Membrane</keyword>
<accession>A0A9P7B852</accession>
<feature type="compositionally biased region" description="Basic and acidic residues" evidence="1">
    <location>
        <begin position="403"/>
        <end position="423"/>
    </location>
</feature>
<feature type="compositionally biased region" description="Low complexity" evidence="1">
    <location>
        <begin position="378"/>
        <end position="402"/>
    </location>
</feature>
<keyword evidence="4" id="KW-1185">Reference proteome</keyword>
<dbReference type="PANTHER" id="PTHR38848">
    <property type="entry name" value="G-PROTEIN COUPLED RECEPTORS FAMILY 3 PROFILE DOMAIN-CONTAINING PROTEIN"/>
    <property type="match status" value="1"/>
</dbReference>
<feature type="transmembrane region" description="Helical" evidence="2">
    <location>
        <begin position="134"/>
        <end position="154"/>
    </location>
</feature>
<comment type="caution">
    <text evidence="3">The sequence shown here is derived from an EMBL/GenBank/DDBJ whole genome shotgun (WGS) entry which is preliminary data.</text>
</comment>
<feature type="transmembrane region" description="Helical" evidence="2">
    <location>
        <begin position="210"/>
        <end position="234"/>
    </location>
</feature>
<dbReference type="PANTHER" id="PTHR38848:SF3">
    <property type="entry name" value="G-PROTEIN COUPLED RECEPTORS FAMILY 3 PROFILE DOMAIN-CONTAINING PROTEIN"/>
    <property type="match status" value="1"/>
</dbReference>
<evidence type="ECO:0008006" key="5">
    <source>
        <dbReference type="Google" id="ProtNLM"/>
    </source>
</evidence>
<feature type="transmembrane region" description="Helical" evidence="2">
    <location>
        <begin position="240"/>
        <end position="262"/>
    </location>
</feature>
<reference evidence="3 4" key="1">
    <citation type="submission" date="2020-11" db="EMBL/GenBank/DDBJ databases">
        <title>Kefir isolates.</title>
        <authorList>
            <person name="Marcisauskas S."/>
            <person name="Kim Y."/>
            <person name="Blasche S."/>
        </authorList>
    </citation>
    <scope>NUCLEOTIDE SEQUENCE [LARGE SCALE GENOMIC DNA]</scope>
    <source>
        <strain evidence="3 4">KR</strain>
    </source>
</reference>
<sequence>MSSAPPITDELSATANEAVLRPFFTAGFLLGFGTLICLLSHRITALIARRALASSVHLATLILLAVSLLFVLISSVLVVGSSPTRAARVCKASIWLCLILYSASKLLVYLVLLERLHIVHGNSATGRGGRTRSPLYMIGAALLVVWTGLIFLIVPWKEAQLRRSDGTCVLSLRLWSLFPSIAMDCLANLYLSAAFIVPVARGRFSDAKRLARTSTVATLASLCVTLGNALALIILHGKERMFVCLGVCTLDVTANAVIVYLVTMPRREATTSLAAVGPAPRATNAAGGESRPLRDCKCGGGGGGGGAKQQQQQRRWSWRRPPSSSGTRRRTDLNSISVRIDEEVAVDYHNSPEIESSCRMPRPPERIKTTGSTRSFVREAAPSSSGSSGSRRLSGSAVSSEGAESHSSDRGPEAEDPRCSSIC</sequence>
<dbReference type="OrthoDB" id="3210850at2759"/>